<dbReference type="EnsemblProtists" id="PYU1_T006070">
    <property type="protein sequence ID" value="PYU1_T006070"/>
    <property type="gene ID" value="PYU1_G006058"/>
</dbReference>
<reference evidence="2" key="1">
    <citation type="journal article" date="2010" name="Genome Biol.">
        <title>Genome sequence of the necrotrophic plant pathogen Pythium ultimum reveals original pathogenicity mechanisms and effector repertoire.</title>
        <authorList>
            <person name="Levesque C.A."/>
            <person name="Brouwer H."/>
            <person name="Cano L."/>
            <person name="Hamilton J.P."/>
            <person name="Holt C."/>
            <person name="Huitema E."/>
            <person name="Raffaele S."/>
            <person name="Robideau G.P."/>
            <person name="Thines M."/>
            <person name="Win J."/>
            <person name="Zerillo M.M."/>
            <person name="Beakes G.W."/>
            <person name="Boore J.L."/>
            <person name="Busam D."/>
            <person name="Dumas B."/>
            <person name="Ferriera S."/>
            <person name="Fuerstenberg S.I."/>
            <person name="Gachon C.M."/>
            <person name="Gaulin E."/>
            <person name="Govers F."/>
            <person name="Grenville-Briggs L."/>
            <person name="Horner N."/>
            <person name="Hostetler J."/>
            <person name="Jiang R.H."/>
            <person name="Johnson J."/>
            <person name="Krajaejun T."/>
            <person name="Lin H."/>
            <person name="Meijer H.J."/>
            <person name="Moore B."/>
            <person name="Morris P."/>
            <person name="Phuntmart V."/>
            <person name="Puiu D."/>
            <person name="Shetty J."/>
            <person name="Stajich J.E."/>
            <person name="Tripathy S."/>
            <person name="Wawra S."/>
            <person name="van West P."/>
            <person name="Whitty B.R."/>
            <person name="Coutinho P.M."/>
            <person name="Henrissat B."/>
            <person name="Martin F."/>
            <person name="Thomas P.D."/>
            <person name="Tyler B.M."/>
            <person name="De Vries R.P."/>
            <person name="Kamoun S."/>
            <person name="Yandell M."/>
            <person name="Tisserat N."/>
            <person name="Buell C.R."/>
        </authorList>
    </citation>
    <scope>NUCLEOTIDE SEQUENCE</scope>
    <source>
        <strain evidence="2">DAOM:BR144</strain>
    </source>
</reference>
<organism evidence="1 2">
    <name type="scientific">Globisporangium ultimum (strain ATCC 200006 / CBS 805.95 / DAOM BR144)</name>
    <name type="common">Pythium ultimum</name>
    <dbReference type="NCBI Taxonomy" id="431595"/>
    <lineage>
        <taxon>Eukaryota</taxon>
        <taxon>Sar</taxon>
        <taxon>Stramenopiles</taxon>
        <taxon>Oomycota</taxon>
        <taxon>Peronosporomycetes</taxon>
        <taxon>Pythiales</taxon>
        <taxon>Pythiaceae</taxon>
        <taxon>Globisporangium</taxon>
    </lineage>
</organism>
<dbReference type="InParanoid" id="K3WM78"/>
<sequence length="128" mass="13957">MAMADEGGAVERPEEAARLLAVVLSMILDAGCVEADAIDAIAQLNRGLYACVEKLELRRRVVQKHGFPVQSRFHYWKLCANVQQLIGKISPEVSASAFYLQLLGISSMSDSASFETTGIEAMDRPPLC</sequence>
<dbReference type="VEuPathDB" id="FungiDB:PYU1_G006058"/>
<proteinExistence type="predicted"/>
<accession>K3WM78</accession>
<reference evidence="2" key="2">
    <citation type="submission" date="2010-04" db="EMBL/GenBank/DDBJ databases">
        <authorList>
            <person name="Buell R."/>
            <person name="Hamilton J."/>
            <person name="Hostetler J."/>
        </authorList>
    </citation>
    <scope>NUCLEOTIDE SEQUENCE [LARGE SCALE GENOMIC DNA]</scope>
    <source>
        <strain evidence="2">DAOM:BR144</strain>
    </source>
</reference>
<keyword evidence="2" id="KW-1185">Reference proteome</keyword>
<protein>
    <submittedName>
        <fullName evidence="1">Uncharacterized protein</fullName>
    </submittedName>
</protein>
<name>K3WM78_GLOUD</name>
<evidence type="ECO:0000313" key="2">
    <source>
        <dbReference type="Proteomes" id="UP000019132"/>
    </source>
</evidence>
<dbReference type="HOGENOM" id="CLU_1963992_0_0_1"/>
<evidence type="ECO:0000313" key="1">
    <source>
        <dbReference type="EnsemblProtists" id="PYU1_T006070"/>
    </source>
</evidence>
<dbReference type="STRING" id="431595.K3WM78"/>
<reference evidence="1" key="3">
    <citation type="submission" date="2015-02" db="UniProtKB">
        <authorList>
            <consortium name="EnsemblProtists"/>
        </authorList>
    </citation>
    <scope>IDENTIFICATION</scope>
    <source>
        <strain evidence="1">DAOM BR144</strain>
    </source>
</reference>
<dbReference type="EMBL" id="GL376625">
    <property type="status" value="NOT_ANNOTATED_CDS"/>
    <property type="molecule type" value="Genomic_DNA"/>
</dbReference>
<dbReference type="Proteomes" id="UP000019132">
    <property type="component" value="Unassembled WGS sequence"/>
</dbReference>
<dbReference type="AlphaFoldDB" id="K3WM78"/>